<dbReference type="PANTHER" id="PTHR43665:SF1">
    <property type="entry name" value="ISOPENTENYL-DIPHOSPHATE DELTA-ISOMERASE"/>
    <property type="match status" value="1"/>
</dbReference>
<keyword evidence="2 11" id="KW-0963">Cytoplasm</keyword>
<dbReference type="CDD" id="cd02811">
    <property type="entry name" value="IDI-2_FMN"/>
    <property type="match status" value="1"/>
</dbReference>
<evidence type="ECO:0000256" key="4">
    <source>
        <dbReference type="ARBA" id="ARBA00022643"/>
    </source>
</evidence>
<keyword evidence="3 11" id="KW-0285">Flavoprotein</keyword>
<dbReference type="GO" id="GO:0004452">
    <property type="term" value="F:isopentenyl-diphosphate delta-isomerase activity"/>
    <property type="evidence" value="ECO:0007669"/>
    <property type="project" value="UniProtKB-EC"/>
</dbReference>
<feature type="binding site" evidence="11">
    <location>
        <begin position="7"/>
        <end position="8"/>
    </location>
    <ligand>
        <name>substrate</name>
    </ligand>
</feature>
<keyword evidence="9 11" id="KW-0413">Isomerase</keyword>
<comment type="cofactor">
    <cofactor evidence="1 11">
        <name>FMN</name>
        <dbReference type="ChEBI" id="CHEBI:58210"/>
    </cofactor>
</comment>
<comment type="catalytic activity">
    <reaction evidence="11">
        <text>isopentenyl diphosphate = dimethylallyl diphosphate</text>
        <dbReference type="Rhea" id="RHEA:23284"/>
        <dbReference type="ChEBI" id="CHEBI:57623"/>
        <dbReference type="ChEBI" id="CHEBI:128769"/>
        <dbReference type="EC" id="5.3.3.2"/>
    </reaction>
</comment>
<feature type="binding site" evidence="11">
    <location>
        <position position="221"/>
    </location>
    <ligand>
        <name>FMN</name>
        <dbReference type="ChEBI" id="CHEBI:58210"/>
    </ligand>
</feature>
<dbReference type="InterPro" id="IPR000262">
    <property type="entry name" value="FMN-dep_DH"/>
</dbReference>
<gene>
    <name evidence="11 13" type="primary">fni</name>
    <name evidence="13" type="ORF">ACFSUC_02005</name>
</gene>
<keyword evidence="14" id="KW-1185">Reference proteome</keyword>
<keyword evidence="8 11" id="KW-0414">Isoprene biosynthesis</keyword>
<dbReference type="InterPro" id="IPR013785">
    <property type="entry name" value="Aldolase_TIM"/>
</dbReference>
<evidence type="ECO:0000256" key="10">
    <source>
        <dbReference type="ARBA" id="ARBA00025810"/>
    </source>
</evidence>
<feature type="binding site" evidence="11">
    <location>
        <position position="159"/>
    </location>
    <ligand>
        <name>substrate</name>
    </ligand>
</feature>
<dbReference type="EMBL" id="JBHUMM010000002">
    <property type="protein sequence ID" value="MFD2670378.1"/>
    <property type="molecule type" value="Genomic_DNA"/>
</dbReference>
<evidence type="ECO:0000256" key="9">
    <source>
        <dbReference type="ARBA" id="ARBA00023235"/>
    </source>
</evidence>
<dbReference type="Gene3D" id="3.20.20.70">
    <property type="entry name" value="Aldolase class I"/>
    <property type="match status" value="1"/>
</dbReference>
<proteinExistence type="inferred from homology"/>
<sequence length="348" mass="37706">MTSISKRKQDHIQICLEEEVEGLNQTNGFDQYHFQHEALPEIHFHAISTRSSFLGKALKVPYLVSSMTGGTDEATRINRKLAKAAQERGWAFGVGSVRAAIEHPELMDSFRVRDVAPDVPILTNLGAVQLNEGYGVEACQQAVEAIEADGLVLHLNSLQEIFQPEGDVNFEGLLSKIEQLCRALPFPVGVKEVGFGINGKLAQKLIEAGVAFVDVAGAGGTSWIQVEKYRLQDPVRRAAAQTFAEWGIPTAVCLEQMRSYAPHAVRIASGGMKNGLDAAKAMALGGHLVGFGRTLLPAAVEGEEPLHLLMQQLEFELRAAMFGVGCADLDALGSTDALHQVDRTPPMR</sequence>
<reference evidence="14" key="1">
    <citation type="journal article" date="2019" name="Int. J. Syst. Evol. Microbiol.">
        <title>The Global Catalogue of Microorganisms (GCM) 10K type strain sequencing project: providing services to taxonomists for standard genome sequencing and annotation.</title>
        <authorList>
            <consortium name="The Broad Institute Genomics Platform"/>
            <consortium name="The Broad Institute Genome Sequencing Center for Infectious Disease"/>
            <person name="Wu L."/>
            <person name="Ma J."/>
        </authorList>
    </citation>
    <scope>NUCLEOTIDE SEQUENCE [LARGE SCALE GENOMIC DNA]</scope>
    <source>
        <strain evidence="14">KCTC 33676</strain>
    </source>
</reference>
<accession>A0ABW5R5N5</accession>
<comment type="subunit">
    <text evidence="10 11">Homooctamer. Dimer of tetramers.</text>
</comment>
<feature type="domain" description="FMN-dependent dehydrogenase" evidence="12">
    <location>
        <begin position="175"/>
        <end position="334"/>
    </location>
</feature>
<dbReference type="HAMAP" id="MF_00354">
    <property type="entry name" value="Idi_2"/>
    <property type="match status" value="1"/>
</dbReference>
<feature type="binding site" evidence="11">
    <location>
        <begin position="66"/>
        <end position="68"/>
    </location>
    <ligand>
        <name>FMN</name>
        <dbReference type="ChEBI" id="CHEBI:58210"/>
    </ligand>
</feature>
<dbReference type="NCBIfam" id="TIGR02151">
    <property type="entry name" value="IPP_isom_2"/>
    <property type="match status" value="1"/>
</dbReference>
<comment type="caution">
    <text evidence="11">Lacks conserved residue(s) required for the propagation of feature annotation.</text>
</comment>
<dbReference type="EC" id="5.3.3.2" evidence="11"/>
<protein>
    <recommendedName>
        <fullName evidence="11">Isopentenyl-diphosphate delta-isomerase</fullName>
        <shortName evidence="11">IPP isomerase</shortName>
        <ecNumber evidence="11">5.3.3.2</ecNumber>
    </recommendedName>
    <alternativeName>
        <fullName evidence="11">Isopentenyl diphosphate:dimethylallyl diphosphate isomerase</fullName>
    </alternativeName>
    <alternativeName>
        <fullName evidence="11">Isopentenyl pyrophosphate isomerase</fullName>
    </alternativeName>
    <alternativeName>
        <fullName evidence="11">Type 2 isopentenyl diphosphate isomerase</fullName>
        <shortName evidence="11">IDI-2</shortName>
    </alternativeName>
</protein>
<dbReference type="InterPro" id="IPR011179">
    <property type="entry name" value="IPdP_isomerase"/>
</dbReference>
<keyword evidence="4 11" id="KW-0288">FMN</keyword>
<evidence type="ECO:0000313" key="14">
    <source>
        <dbReference type="Proteomes" id="UP001597497"/>
    </source>
</evidence>
<comment type="function">
    <text evidence="11">Involved in the biosynthesis of isoprenoids. Catalyzes the 1,3-allylic rearrangement of the homoallylic substrate isopentenyl (IPP) to its allylic isomer, dimethylallyl diphosphate (DMAPP).</text>
</comment>
<feature type="binding site" evidence="11">
    <location>
        <position position="160"/>
    </location>
    <ligand>
        <name>Mg(2+)</name>
        <dbReference type="ChEBI" id="CHEBI:18420"/>
    </ligand>
</feature>
<keyword evidence="6 11" id="KW-0460">Magnesium</keyword>
<name>A0ABW5R5N5_9BACL</name>
<organism evidence="13 14">
    <name type="scientific">Marinicrinis sediminis</name>
    <dbReference type="NCBI Taxonomy" id="1652465"/>
    <lineage>
        <taxon>Bacteria</taxon>
        <taxon>Bacillati</taxon>
        <taxon>Bacillota</taxon>
        <taxon>Bacilli</taxon>
        <taxon>Bacillales</taxon>
        <taxon>Paenibacillaceae</taxon>
    </lineage>
</organism>
<dbReference type="PIRSF" id="PIRSF003314">
    <property type="entry name" value="IPP_isomerase"/>
    <property type="match status" value="1"/>
</dbReference>
<keyword evidence="7 11" id="KW-0521">NADP</keyword>
<evidence type="ECO:0000256" key="5">
    <source>
        <dbReference type="ARBA" id="ARBA00022723"/>
    </source>
</evidence>
<feature type="binding site" evidence="11">
    <location>
        <position position="124"/>
    </location>
    <ligand>
        <name>FMN</name>
        <dbReference type="ChEBI" id="CHEBI:58210"/>
    </ligand>
</feature>
<feature type="binding site" evidence="11">
    <location>
        <position position="65"/>
    </location>
    <ligand>
        <name>FMN</name>
        <dbReference type="ChEBI" id="CHEBI:58210"/>
    </ligand>
</feature>
<evidence type="ECO:0000256" key="2">
    <source>
        <dbReference type="ARBA" id="ARBA00022490"/>
    </source>
</evidence>
<evidence type="ECO:0000256" key="8">
    <source>
        <dbReference type="ARBA" id="ARBA00023229"/>
    </source>
</evidence>
<comment type="caution">
    <text evidence="13">The sequence shown here is derived from an EMBL/GenBank/DDBJ whole genome shotgun (WGS) entry which is preliminary data.</text>
</comment>
<keyword evidence="5 11" id="KW-0479">Metal-binding</keyword>
<evidence type="ECO:0000259" key="12">
    <source>
        <dbReference type="Pfam" id="PF01070"/>
    </source>
</evidence>
<evidence type="ECO:0000313" key="13">
    <source>
        <dbReference type="EMBL" id="MFD2670378.1"/>
    </source>
</evidence>
<dbReference type="PANTHER" id="PTHR43665">
    <property type="entry name" value="ISOPENTENYL-DIPHOSPHATE DELTA-ISOMERASE"/>
    <property type="match status" value="1"/>
</dbReference>
<comment type="similarity">
    <text evidence="11">Belongs to the IPP isomerase type 2 family.</text>
</comment>
<evidence type="ECO:0000256" key="11">
    <source>
        <dbReference type="HAMAP-Rule" id="MF_00354"/>
    </source>
</evidence>
<comment type="cofactor">
    <cofactor evidence="11">
        <name>Mg(2+)</name>
        <dbReference type="ChEBI" id="CHEBI:18420"/>
    </cofactor>
</comment>
<comment type="subcellular location">
    <subcellularLocation>
        <location evidence="11">Cytoplasm</location>
    </subcellularLocation>
</comment>
<feature type="binding site" evidence="11">
    <location>
        <begin position="96"/>
        <end position="98"/>
    </location>
    <ligand>
        <name>substrate</name>
    </ligand>
</feature>
<dbReference type="RefSeq" id="WP_379927759.1">
    <property type="nucleotide sequence ID" value="NZ_JBHUMM010000002.1"/>
</dbReference>
<evidence type="ECO:0000256" key="3">
    <source>
        <dbReference type="ARBA" id="ARBA00022630"/>
    </source>
</evidence>
<dbReference type="Proteomes" id="UP001597497">
    <property type="component" value="Unassembled WGS sequence"/>
</dbReference>
<feature type="binding site" evidence="11">
    <location>
        <position position="96"/>
    </location>
    <ligand>
        <name>FMN</name>
        <dbReference type="ChEBI" id="CHEBI:58210"/>
    </ligand>
</feature>
<dbReference type="SUPFAM" id="SSF51395">
    <property type="entry name" value="FMN-linked oxidoreductases"/>
    <property type="match status" value="1"/>
</dbReference>
<evidence type="ECO:0000256" key="6">
    <source>
        <dbReference type="ARBA" id="ARBA00022842"/>
    </source>
</evidence>
<dbReference type="Pfam" id="PF01070">
    <property type="entry name" value="FMN_dh"/>
    <property type="match status" value="1"/>
</dbReference>
<feature type="binding site" evidence="11">
    <location>
        <begin position="271"/>
        <end position="273"/>
    </location>
    <ligand>
        <name>FMN</name>
        <dbReference type="ChEBI" id="CHEBI:58210"/>
    </ligand>
</feature>
<evidence type="ECO:0000256" key="7">
    <source>
        <dbReference type="ARBA" id="ARBA00022857"/>
    </source>
</evidence>
<feature type="binding site" evidence="11">
    <location>
        <position position="191"/>
    </location>
    <ligand>
        <name>FMN</name>
        <dbReference type="ChEBI" id="CHEBI:58210"/>
    </ligand>
</feature>
<comment type="cofactor">
    <cofactor evidence="11">
        <name>NADPH</name>
        <dbReference type="ChEBI" id="CHEBI:57783"/>
    </cofactor>
</comment>
<evidence type="ECO:0000256" key="1">
    <source>
        <dbReference type="ARBA" id="ARBA00001917"/>
    </source>
</evidence>